<dbReference type="PANTHER" id="PTHR43108:SF6">
    <property type="entry name" value="N-SULPHOGLUCOSAMINE SULPHOHYDROLASE"/>
    <property type="match status" value="1"/>
</dbReference>
<sequence length="142" mass="16987">GISLDQLVQNLDFAPTILDYAGIKPPASMQGESFRRLLTGDQNQGWRDAIYYTYYEYPSIHMVKRHYGIRTDRYKLIHFYYDVDEWELYDLEHDPQEMRNVYQDPEYKLVRENLHQKLLETRAYYGDSGALNKKFLYDAGLK</sequence>
<dbReference type="AlphaFoldDB" id="A0A9D2AY65"/>
<evidence type="ECO:0000313" key="3">
    <source>
        <dbReference type="Proteomes" id="UP000824156"/>
    </source>
</evidence>
<dbReference type="SUPFAM" id="SSF53649">
    <property type="entry name" value="Alkaline phosphatase-like"/>
    <property type="match status" value="1"/>
</dbReference>
<feature type="non-terminal residue" evidence="2">
    <location>
        <position position="1"/>
    </location>
</feature>
<organism evidence="2 3">
    <name type="scientific">Candidatus Sphingobacterium stercoripullorum</name>
    <dbReference type="NCBI Taxonomy" id="2838759"/>
    <lineage>
        <taxon>Bacteria</taxon>
        <taxon>Pseudomonadati</taxon>
        <taxon>Bacteroidota</taxon>
        <taxon>Sphingobacteriia</taxon>
        <taxon>Sphingobacteriales</taxon>
        <taxon>Sphingobacteriaceae</taxon>
        <taxon>Sphingobacterium</taxon>
    </lineage>
</organism>
<protein>
    <submittedName>
        <fullName evidence="2">DUF4976 domain-containing protein</fullName>
    </submittedName>
</protein>
<reference evidence="2" key="1">
    <citation type="journal article" date="2021" name="PeerJ">
        <title>Extensive microbial diversity within the chicken gut microbiome revealed by metagenomics and culture.</title>
        <authorList>
            <person name="Gilroy R."/>
            <person name="Ravi A."/>
            <person name="Getino M."/>
            <person name="Pursley I."/>
            <person name="Horton D.L."/>
            <person name="Alikhan N.F."/>
            <person name="Baker D."/>
            <person name="Gharbi K."/>
            <person name="Hall N."/>
            <person name="Watson M."/>
            <person name="Adriaenssens E.M."/>
            <person name="Foster-Nyarko E."/>
            <person name="Jarju S."/>
            <person name="Secka A."/>
            <person name="Antonio M."/>
            <person name="Oren A."/>
            <person name="Chaudhuri R.R."/>
            <person name="La Ragione R."/>
            <person name="Hildebrand F."/>
            <person name="Pallen M.J."/>
        </authorList>
    </citation>
    <scope>NUCLEOTIDE SEQUENCE</scope>
    <source>
        <strain evidence="2">1719</strain>
    </source>
</reference>
<feature type="domain" description="N-sulphoglucosamine sulphohydrolase C-terminal" evidence="1">
    <location>
        <begin position="4"/>
        <end position="122"/>
    </location>
</feature>
<reference evidence="2" key="2">
    <citation type="submission" date="2021-04" db="EMBL/GenBank/DDBJ databases">
        <authorList>
            <person name="Gilroy R."/>
        </authorList>
    </citation>
    <scope>NUCLEOTIDE SEQUENCE</scope>
    <source>
        <strain evidence="2">1719</strain>
    </source>
</reference>
<dbReference type="InterPro" id="IPR032506">
    <property type="entry name" value="SGSH_C"/>
</dbReference>
<evidence type="ECO:0000313" key="2">
    <source>
        <dbReference type="EMBL" id="HIX54248.1"/>
    </source>
</evidence>
<dbReference type="PANTHER" id="PTHR43108">
    <property type="entry name" value="N-ACETYLGLUCOSAMINE-6-SULFATASE FAMILY MEMBER"/>
    <property type="match status" value="1"/>
</dbReference>
<dbReference type="EMBL" id="DXEZ01000124">
    <property type="protein sequence ID" value="HIX54248.1"/>
    <property type="molecule type" value="Genomic_DNA"/>
</dbReference>
<accession>A0A9D2AY65</accession>
<evidence type="ECO:0000259" key="1">
    <source>
        <dbReference type="Pfam" id="PF16347"/>
    </source>
</evidence>
<proteinExistence type="predicted"/>
<dbReference type="Gene3D" id="3.40.720.10">
    <property type="entry name" value="Alkaline Phosphatase, subunit A"/>
    <property type="match status" value="1"/>
</dbReference>
<name>A0A9D2AY65_9SPHI</name>
<dbReference type="InterPro" id="IPR017850">
    <property type="entry name" value="Alkaline_phosphatase_core_sf"/>
</dbReference>
<gene>
    <name evidence="2" type="ORF">H9853_04425</name>
</gene>
<comment type="caution">
    <text evidence="2">The sequence shown here is derived from an EMBL/GenBank/DDBJ whole genome shotgun (WGS) entry which is preliminary data.</text>
</comment>
<dbReference type="Pfam" id="PF16347">
    <property type="entry name" value="SGSH_C"/>
    <property type="match status" value="1"/>
</dbReference>
<dbReference type="Proteomes" id="UP000824156">
    <property type="component" value="Unassembled WGS sequence"/>
</dbReference>